<dbReference type="Pfam" id="PF00288">
    <property type="entry name" value="GHMP_kinases_N"/>
    <property type="match status" value="1"/>
</dbReference>
<evidence type="ECO:0000256" key="1">
    <source>
        <dbReference type="ARBA" id="ARBA00006566"/>
    </source>
</evidence>
<dbReference type="PROSITE" id="PS00627">
    <property type="entry name" value="GHMP_KINASES_ATP"/>
    <property type="match status" value="1"/>
</dbReference>
<evidence type="ECO:0000313" key="17">
    <source>
        <dbReference type="Proteomes" id="UP001597073"/>
    </source>
</evidence>
<gene>
    <name evidence="11" type="primary">galK</name>
    <name evidence="16" type="ORF">ACFQZI_05275</name>
</gene>
<comment type="catalytic activity">
    <reaction evidence="11">
        <text>alpha-D-galactose + ATP = alpha-D-galactose 1-phosphate + ADP + H(+)</text>
        <dbReference type="Rhea" id="RHEA:13553"/>
        <dbReference type="ChEBI" id="CHEBI:15378"/>
        <dbReference type="ChEBI" id="CHEBI:28061"/>
        <dbReference type="ChEBI" id="CHEBI:30616"/>
        <dbReference type="ChEBI" id="CHEBI:58336"/>
        <dbReference type="ChEBI" id="CHEBI:456216"/>
        <dbReference type="EC" id="2.7.1.6"/>
    </reaction>
</comment>
<dbReference type="NCBIfam" id="NF003705">
    <property type="entry name" value="PRK05322.1"/>
    <property type="match status" value="1"/>
</dbReference>
<dbReference type="PRINTS" id="PR00473">
    <property type="entry name" value="GALCTOKINASE"/>
</dbReference>
<dbReference type="Gene3D" id="3.30.230.10">
    <property type="match status" value="1"/>
</dbReference>
<keyword evidence="8 11" id="KW-0460">Magnesium</keyword>
<evidence type="ECO:0000256" key="7">
    <source>
        <dbReference type="ARBA" id="ARBA00022840"/>
    </source>
</evidence>
<evidence type="ECO:0000256" key="8">
    <source>
        <dbReference type="ARBA" id="ARBA00022842"/>
    </source>
</evidence>
<feature type="binding site" evidence="11">
    <location>
        <position position="66"/>
    </location>
    <ligand>
        <name>ATP</name>
        <dbReference type="ChEBI" id="CHEBI:30616"/>
    </ligand>
</feature>
<dbReference type="PIRSF" id="PIRSF000530">
    <property type="entry name" value="Galactokinase"/>
    <property type="match status" value="1"/>
</dbReference>
<dbReference type="PRINTS" id="PR00959">
    <property type="entry name" value="MEVGALKINASE"/>
</dbReference>
<feature type="binding site" evidence="11">
    <location>
        <begin position="32"/>
        <end position="35"/>
    </location>
    <ligand>
        <name>substrate</name>
    </ligand>
</feature>
<evidence type="ECO:0000256" key="6">
    <source>
        <dbReference type="ARBA" id="ARBA00022777"/>
    </source>
</evidence>
<evidence type="ECO:0000256" key="3">
    <source>
        <dbReference type="ARBA" id="ARBA00022679"/>
    </source>
</evidence>
<dbReference type="HAMAP" id="MF_00246">
    <property type="entry name" value="Galactokinase"/>
    <property type="match status" value="1"/>
</dbReference>
<keyword evidence="7 11" id="KW-0067">ATP-binding</keyword>
<keyword evidence="5 11" id="KW-0547">Nucleotide-binding</keyword>
<feature type="domain" description="Galactokinase N-terminal" evidence="15">
    <location>
        <begin position="7"/>
        <end position="56"/>
    </location>
</feature>
<keyword evidence="4 11" id="KW-0479">Metal-binding</keyword>
<dbReference type="InterPro" id="IPR006203">
    <property type="entry name" value="GHMP_knse_ATP-bd_CS"/>
</dbReference>
<dbReference type="EMBL" id="JBHTIA010000003">
    <property type="protein sequence ID" value="MFD0764252.1"/>
    <property type="molecule type" value="Genomic_DNA"/>
</dbReference>
<sequence length="389" mass="42896">MRADLKQEFVKQYGKQATETYFSPGRVNLIGEHIDYNGGLVMPCAITFGSYLLVSPNNENIFRFKSLNFSEQAEVHLNAEHKKVGEFWYNYPVGVIAHFLKDGKKLQGLDMLFYGDIPIGSGLSSSASIEVVTAFALNDLFTTDYNRLELVKLSQSVENKFIGVNCGIMDQFAVAFGEKDKALMLNCDTLDYQAVDSNLGDYLLAIINTNKPRKLAESKYNERVQECQTALAALKQALDINYLCDIDSQTFEQYKHLITDATVQARAKHVVEENDRVKLAAKALSGNNLTEFGQLMYASHQSLRDLYEVSGVELDTVVDYAKTNPDVAGARMTGAGFGGCAIALVKKEGFDNFSKAVAAYYTEKIGYAPSVYASLIGDGVGVLNEVVKS</sequence>
<dbReference type="InterPro" id="IPR014721">
    <property type="entry name" value="Ribsml_uS5_D2-typ_fold_subgr"/>
</dbReference>
<protein>
    <recommendedName>
        <fullName evidence="11 12">Galactokinase</fullName>
        <ecNumber evidence="11 12">2.7.1.6</ecNumber>
    </recommendedName>
    <alternativeName>
        <fullName evidence="11">Galactose kinase</fullName>
    </alternativeName>
</protein>
<comment type="caution">
    <text evidence="16">The sequence shown here is derived from an EMBL/GenBank/DDBJ whole genome shotgun (WGS) entry which is preliminary data.</text>
</comment>
<feature type="domain" description="GHMP kinase C-terminal" evidence="14">
    <location>
        <begin position="281"/>
        <end position="361"/>
    </location>
</feature>
<dbReference type="InterPro" id="IPR006206">
    <property type="entry name" value="Mevalonate/galactokinase"/>
</dbReference>
<dbReference type="PANTHER" id="PTHR10457">
    <property type="entry name" value="MEVALONATE KINASE/GALACTOKINASE"/>
    <property type="match status" value="1"/>
</dbReference>
<organism evidence="16 17">
    <name type="scientific">Mucilaginibacter lutimaris</name>
    <dbReference type="NCBI Taxonomy" id="931629"/>
    <lineage>
        <taxon>Bacteria</taxon>
        <taxon>Pseudomonadati</taxon>
        <taxon>Bacteroidota</taxon>
        <taxon>Sphingobacteriia</taxon>
        <taxon>Sphingobacteriales</taxon>
        <taxon>Sphingobacteriaceae</taxon>
        <taxon>Mucilaginibacter</taxon>
    </lineage>
</organism>
<dbReference type="PANTHER" id="PTHR10457:SF7">
    <property type="entry name" value="GALACTOKINASE-RELATED"/>
    <property type="match status" value="1"/>
</dbReference>
<evidence type="ECO:0000256" key="5">
    <source>
        <dbReference type="ARBA" id="ARBA00022741"/>
    </source>
</evidence>
<name>A0ABW2ZDI0_9SPHI</name>
<dbReference type="Proteomes" id="UP001597073">
    <property type="component" value="Unassembled WGS sequence"/>
</dbReference>
<dbReference type="InterPro" id="IPR022963">
    <property type="entry name" value="Galactokinase_bac"/>
</dbReference>
<comment type="pathway">
    <text evidence="11">Carbohydrate metabolism; galactose metabolism.</text>
</comment>
<dbReference type="NCBIfam" id="TIGR00131">
    <property type="entry name" value="gal_kin"/>
    <property type="match status" value="1"/>
</dbReference>
<comment type="subcellular location">
    <subcellularLocation>
        <location evidence="11">Cytoplasm</location>
    </subcellularLocation>
</comment>
<dbReference type="SUPFAM" id="SSF54211">
    <property type="entry name" value="Ribosomal protein S5 domain 2-like"/>
    <property type="match status" value="1"/>
</dbReference>
<evidence type="ECO:0000256" key="10">
    <source>
        <dbReference type="ARBA" id="ARBA00023277"/>
    </source>
</evidence>
<accession>A0ABW2ZDI0</accession>
<evidence type="ECO:0000259" key="15">
    <source>
        <dbReference type="Pfam" id="PF10509"/>
    </source>
</evidence>
<comment type="function">
    <text evidence="11">Catalyzes the transfer of the gamma-phosphate of ATP to D-galactose to form alpha-D-galactose-1-phosphate (Gal-1-P).</text>
</comment>
<dbReference type="InterPro" id="IPR000705">
    <property type="entry name" value="Galactokinase"/>
</dbReference>
<feature type="domain" description="GHMP kinase N-terminal" evidence="13">
    <location>
        <begin position="90"/>
        <end position="177"/>
    </location>
</feature>
<keyword evidence="17" id="KW-1185">Reference proteome</keyword>
<dbReference type="InterPro" id="IPR020568">
    <property type="entry name" value="Ribosomal_Su5_D2-typ_SF"/>
</dbReference>
<dbReference type="Pfam" id="PF10509">
    <property type="entry name" value="GalKase_gal_bdg"/>
    <property type="match status" value="1"/>
</dbReference>
<reference evidence="17" key="1">
    <citation type="journal article" date="2019" name="Int. J. Syst. Evol. Microbiol.">
        <title>The Global Catalogue of Microorganisms (GCM) 10K type strain sequencing project: providing services to taxonomists for standard genome sequencing and annotation.</title>
        <authorList>
            <consortium name="The Broad Institute Genomics Platform"/>
            <consortium name="The Broad Institute Genome Sequencing Center for Infectious Disease"/>
            <person name="Wu L."/>
            <person name="Ma J."/>
        </authorList>
    </citation>
    <scope>NUCLEOTIDE SEQUENCE [LARGE SCALE GENOMIC DNA]</scope>
    <source>
        <strain evidence="17">CCUG 60742</strain>
    </source>
</reference>
<dbReference type="Gene3D" id="3.30.70.890">
    <property type="entry name" value="GHMP kinase, C-terminal domain"/>
    <property type="match status" value="1"/>
</dbReference>
<dbReference type="InterPro" id="IPR036554">
    <property type="entry name" value="GHMP_kinase_C_sf"/>
</dbReference>
<evidence type="ECO:0000259" key="13">
    <source>
        <dbReference type="Pfam" id="PF00288"/>
    </source>
</evidence>
<evidence type="ECO:0000256" key="2">
    <source>
        <dbReference type="ARBA" id="ARBA00022490"/>
    </source>
</evidence>
<dbReference type="GO" id="GO:0004335">
    <property type="term" value="F:galactokinase activity"/>
    <property type="evidence" value="ECO:0007669"/>
    <property type="project" value="UniProtKB-EC"/>
</dbReference>
<keyword evidence="10 11" id="KW-0119">Carbohydrate metabolism</keyword>
<evidence type="ECO:0000256" key="4">
    <source>
        <dbReference type="ARBA" id="ARBA00022723"/>
    </source>
</evidence>
<feature type="binding site" evidence="11">
    <location>
        <position position="126"/>
    </location>
    <ligand>
        <name>Mg(2+)</name>
        <dbReference type="ChEBI" id="CHEBI:18420"/>
    </ligand>
</feature>
<dbReference type="SUPFAM" id="SSF55060">
    <property type="entry name" value="GHMP Kinase, C-terminal domain"/>
    <property type="match status" value="1"/>
</dbReference>
<evidence type="ECO:0000259" key="14">
    <source>
        <dbReference type="Pfam" id="PF08544"/>
    </source>
</evidence>
<keyword evidence="2 11" id="KW-0963">Cytoplasm</keyword>
<dbReference type="RefSeq" id="WP_377139357.1">
    <property type="nucleotide sequence ID" value="NZ_JBHTIA010000003.1"/>
</dbReference>
<feature type="site" description="Transition state stabilizer" evidence="11">
    <location>
        <position position="26"/>
    </location>
</feature>
<dbReference type="InterPro" id="IPR019741">
    <property type="entry name" value="Galactokinase_CS"/>
</dbReference>
<feature type="binding site" evidence="11">
    <location>
        <position position="158"/>
    </location>
    <ligand>
        <name>Mg(2+)</name>
        <dbReference type="ChEBI" id="CHEBI:18420"/>
    </ligand>
</feature>
<evidence type="ECO:0000256" key="12">
    <source>
        <dbReference type="NCBIfam" id="TIGR00131"/>
    </source>
</evidence>
<dbReference type="Pfam" id="PF08544">
    <property type="entry name" value="GHMP_kinases_C"/>
    <property type="match status" value="1"/>
</dbReference>
<dbReference type="InterPro" id="IPR013750">
    <property type="entry name" value="GHMP_kinase_C_dom"/>
</dbReference>
<dbReference type="EC" id="2.7.1.6" evidence="11 12"/>
<keyword evidence="3 11" id="KW-0808">Transferase</keyword>
<feature type="binding site" evidence="11">
    <location>
        <begin position="120"/>
        <end position="126"/>
    </location>
    <ligand>
        <name>ATP</name>
        <dbReference type="ChEBI" id="CHEBI:30616"/>
    </ligand>
</feature>
<evidence type="ECO:0000256" key="9">
    <source>
        <dbReference type="ARBA" id="ARBA00023144"/>
    </source>
</evidence>
<feature type="active site" description="Proton acceptor" evidence="11">
    <location>
        <position position="170"/>
    </location>
</feature>
<proteinExistence type="inferred from homology"/>
<feature type="binding site" evidence="11">
    <location>
        <position position="220"/>
    </location>
    <ligand>
        <name>substrate</name>
    </ligand>
</feature>
<dbReference type="InterPro" id="IPR006204">
    <property type="entry name" value="GHMP_kinase_N_dom"/>
</dbReference>
<keyword evidence="6 11" id="KW-0418">Kinase</keyword>
<comment type="similarity">
    <text evidence="1 11">Belongs to the GHMP kinase family. GalK subfamily.</text>
</comment>
<dbReference type="InterPro" id="IPR019539">
    <property type="entry name" value="GalKase_N"/>
</dbReference>
<evidence type="ECO:0000256" key="11">
    <source>
        <dbReference type="HAMAP-Rule" id="MF_00246"/>
    </source>
</evidence>
<keyword evidence="9 11" id="KW-0299">Galactose metabolism</keyword>
<dbReference type="PROSITE" id="PS00106">
    <property type="entry name" value="GALACTOKINASE"/>
    <property type="match status" value="1"/>
</dbReference>
<evidence type="ECO:0000313" key="16">
    <source>
        <dbReference type="EMBL" id="MFD0764252.1"/>
    </source>
</evidence>